<dbReference type="GeneID" id="121211353"/>
<protein>
    <recommendedName>
        <fullName evidence="4">RNA-directed DNA polymerase homolog</fullName>
    </recommendedName>
</protein>
<proteinExistence type="predicted"/>
<dbReference type="Gene3D" id="3.30.70.270">
    <property type="match status" value="1"/>
</dbReference>
<dbReference type="InterPro" id="IPR043502">
    <property type="entry name" value="DNA/RNA_pol_sf"/>
</dbReference>
<dbReference type="InterPro" id="IPR043128">
    <property type="entry name" value="Rev_trsase/Diguanyl_cyclase"/>
</dbReference>
<dbReference type="PANTHER" id="PTHR15503">
    <property type="entry name" value="LDOC1 RELATED"/>
    <property type="match status" value="1"/>
</dbReference>
<reference evidence="3" key="2">
    <citation type="submission" date="2025-08" db="UniProtKB">
        <authorList>
            <consortium name="RefSeq"/>
        </authorList>
    </citation>
    <scope>IDENTIFICATION</scope>
</reference>
<evidence type="ECO:0000313" key="2">
    <source>
        <dbReference type="Proteomes" id="UP000818029"/>
    </source>
</evidence>
<dbReference type="Proteomes" id="UP000818029">
    <property type="component" value="Chromosome A02"/>
</dbReference>
<keyword evidence="2" id="KW-1185">Reference proteome</keyword>
<sequence length="197" mass="22549">MTDKEKFQNTRLGGTNFKRRPQKNVGVGANSKNVTRDTTIRSEARAPARTYSIRAREDASSPDVITMFEERSEAYLAFVMNTKESELKVELVPIVSEYLDVFPEELLGLPPNREVEFGIELTPGTTPISIAPYQMAMTELKKLKTRLQELADKDYQQLNKRTIKNRCSLARINDLFDQMKGAAWFSKIDLRSGYYQL</sequence>
<reference evidence="2" key="1">
    <citation type="journal article" date="2020" name="Nat. Genet.">
        <title>Genomic diversifications of five Gossypium allopolyploid species and their impact on cotton improvement.</title>
        <authorList>
            <person name="Chen Z.J."/>
            <person name="Sreedasyam A."/>
            <person name="Ando A."/>
            <person name="Song Q."/>
            <person name="De Santiago L.M."/>
            <person name="Hulse-Kemp A.M."/>
            <person name="Ding M."/>
            <person name="Ye W."/>
            <person name="Kirkbride R.C."/>
            <person name="Jenkins J."/>
            <person name="Plott C."/>
            <person name="Lovell J."/>
            <person name="Lin Y.M."/>
            <person name="Vaughn R."/>
            <person name="Liu B."/>
            <person name="Simpson S."/>
            <person name="Scheffler B.E."/>
            <person name="Wen L."/>
            <person name="Saski C.A."/>
            <person name="Grover C.E."/>
            <person name="Hu G."/>
            <person name="Conover J.L."/>
            <person name="Carlson J.W."/>
            <person name="Shu S."/>
            <person name="Boston L.B."/>
            <person name="Williams M."/>
            <person name="Peterson D.G."/>
            <person name="McGee K."/>
            <person name="Jones D.C."/>
            <person name="Wendel J.F."/>
            <person name="Stelly D.M."/>
            <person name="Grimwood J."/>
            <person name="Schmutz J."/>
        </authorList>
    </citation>
    <scope>NUCLEOTIDE SEQUENCE [LARGE SCALE GENOMIC DNA]</scope>
    <source>
        <strain evidence="2">cv. TM-1</strain>
    </source>
</reference>
<evidence type="ECO:0008006" key="4">
    <source>
        <dbReference type="Google" id="ProtNLM"/>
    </source>
</evidence>
<dbReference type="InterPro" id="IPR032567">
    <property type="entry name" value="RTL1-rel"/>
</dbReference>
<gene>
    <name evidence="3" type="primary">LOC121211353</name>
</gene>
<dbReference type="SUPFAM" id="SSF56672">
    <property type="entry name" value="DNA/RNA polymerases"/>
    <property type="match status" value="1"/>
</dbReference>
<dbReference type="RefSeq" id="XP_040940038.1">
    <property type="nucleotide sequence ID" value="XM_041084104.1"/>
</dbReference>
<name>A0ABM2ZBP5_GOSHI</name>
<dbReference type="PANTHER" id="PTHR15503:SF45">
    <property type="entry name" value="RNA-DIRECTED DNA POLYMERASE HOMOLOG"/>
    <property type="match status" value="1"/>
</dbReference>
<accession>A0ABM2ZBP5</accession>
<feature type="region of interest" description="Disordered" evidence="1">
    <location>
        <begin position="1"/>
        <end position="36"/>
    </location>
</feature>
<evidence type="ECO:0000313" key="3">
    <source>
        <dbReference type="RefSeq" id="XP_040940038.1"/>
    </source>
</evidence>
<evidence type="ECO:0000256" key="1">
    <source>
        <dbReference type="SAM" id="MobiDB-lite"/>
    </source>
</evidence>
<organism evidence="2 3">
    <name type="scientific">Gossypium hirsutum</name>
    <name type="common">Upland cotton</name>
    <name type="synonym">Gossypium mexicanum</name>
    <dbReference type="NCBI Taxonomy" id="3635"/>
    <lineage>
        <taxon>Eukaryota</taxon>
        <taxon>Viridiplantae</taxon>
        <taxon>Streptophyta</taxon>
        <taxon>Embryophyta</taxon>
        <taxon>Tracheophyta</taxon>
        <taxon>Spermatophyta</taxon>
        <taxon>Magnoliopsida</taxon>
        <taxon>eudicotyledons</taxon>
        <taxon>Gunneridae</taxon>
        <taxon>Pentapetalae</taxon>
        <taxon>rosids</taxon>
        <taxon>malvids</taxon>
        <taxon>Malvales</taxon>
        <taxon>Malvaceae</taxon>
        <taxon>Malvoideae</taxon>
        <taxon>Gossypium</taxon>
    </lineage>
</organism>